<dbReference type="InterPro" id="IPR002524">
    <property type="entry name" value="Cation_efflux"/>
</dbReference>
<dbReference type="GO" id="GO:0005886">
    <property type="term" value="C:plasma membrane"/>
    <property type="evidence" value="ECO:0007669"/>
    <property type="project" value="TreeGrafter"/>
</dbReference>
<keyword evidence="4 6" id="KW-1133">Transmembrane helix</keyword>
<dbReference type="Pfam" id="PF01545">
    <property type="entry name" value="Cation_efflux"/>
    <property type="match status" value="1"/>
</dbReference>
<feature type="transmembrane region" description="Helical" evidence="6">
    <location>
        <begin position="161"/>
        <end position="180"/>
    </location>
</feature>
<dbReference type="EMBL" id="CAFBLS010000083">
    <property type="protein sequence ID" value="CAB4873002.1"/>
    <property type="molecule type" value="Genomic_DNA"/>
</dbReference>
<dbReference type="InterPro" id="IPR058533">
    <property type="entry name" value="Cation_efflux_TM"/>
</dbReference>
<dbReference type="GO" id="GO:0015341">
    <property type="term" value="F:zinc efflux antiporter activity"/>
    <property type="evidence" value="ECO:0007669"/>
    <property type="project" value="TreeGrafter"/>
</dbReference>
<dbReference type="SUPFAM" id="SSF161111">
    <property type="entry name" value="Cation efflux protein transmembrane domain-like"/>
    <property type="match status" value="1"/>
</dbReference>
<dbReference type="PANTHER" id="PTHR43840">
    <property type="entry name" value="MITOCHONDRIAL METAL TRANSPORTER 1-RELATED"/>
    <property type="match status" value="1"/>
</dbReference>
<evidence type="ECO:0000259" key="7">
    <source>
        <dbReference type="Pfam" id="PF01545"/>
    </source>
</evidence>
<comment type="subcellular location">
    <subcellularLocation>
        <location evidence="1">Membrane</location>
        <topology evidence="1">Multi-pass membrane protein</topology>
    </subcellularLocation>
</comment>
<evidence type="ECO:0000256" key="4">
    <source>
        <dbReference type="ARBA" id="ARBA00022989"/>
    </source>
</evidence>
<keyword evidence="5 6" id="KW-0472">Membrane</keyword>
<dbReference type="Pfam" id="PF16916">
    <property type="entry name" value="ZT_dimer"/>
    <property type="match status" value="1"/>
</dbReference>
<keyword evidence="2" id="KW-0813">Transport</keyword>
<accession>A0A6J7DPX4</accession>
<dbReference type="PANTHER" id="PTHR43840:SF15">
    <property type="entry name" value="MITOCHONDRIAL METAL TRANSPORTER 1-RELATED"/>
    <property type="match status" value="1"/>
</dbReference>
<dbReference type="Gene3D" id="1.20.1510.10">
    <property type="entry name" value="Cation efflux protein transmembrane domain"/>
    <property type="match status" value="1"/>
</dbReference>
<feature type="transmembrane region" description="Helical" evidence="6">
    <location>
        <begin position="50"/>
        <end position="72"/>
    </location>
</feature>
<name>A0A6J7DPX4_9ZZZZ</name>
<dbReference type="InterPro" id="IPR050291">
    <property type="entry name" value="CDF_Transporter"/>
</dbReference>
<evidence type="ECO:0000313" key="9">
    <source>
        <dbReference type="EMBL" id="CAB4873002.1"/>
    </source>
</evidence>
<dbReference type="NCBIfam" id="TIGR01297">
    <property type="entry name" value="CDF"/>
    <property type="match status" value="1"/>
</dbReference>
<evidence type="ECO:0000256" key="3">
    <source>
        <dbReference type="ARBA" id="ARBA00022692"/>
    </source>
</evidence>
<dbReference type="InterPro" id="IPR036837">
    <property type="entry name" value="Cation_efflux_CTD_sf"/>
</dbReference>
<dbReference type="GO" id="GO:0015093">
    <property type="term" value="F:ferrous iron transmembrane transporter activity"/>
    <property type="evidence" value="ECO:0007669"/>
    <property type="project" value="TreeGrafter"/>
</dbReference>
<evidence type="ECO:0000256" key="6">
    <source>
        <dbReference type="SAM" id="Phobius"/>
    </source>
</evidence>
<dbReference type="InterPro" id="IPR027469">
    <property type="entry name" value="Cation_efflux_TMD_sf"/>
</dbReference>
<dbReference type="Gene3D" id="3.30.70.1350">
    <property type="entry name" value="Cation efflux protein, cytoplasmic domain"/>
    <property type="match status" value="1"/>
</dbReference>
<dbReference type="GO" id="GO:0015086">
    <property type="term" value="F:cadmium ion transmembrane transporter activity"/>
    <property type="evidence" value="ECO:0007669"/>
    <property type="project" value="TreeGrafter"/>
</dbReference>
<feature type="transmembrane region" description="Helical" evidence="6">
    <location>
        <begin position="16"/>
        <end position="38"/>
    </location>
</feature>
<gene>
    <name evidence="9" type="ORF">UFOPK3402_00798</name>
</gene>
<sequence>MTGSHAHAEGGSLTRWAWLSIAAAILTIGLKSGAYLLTGSVGLLSDAMESGVNLVAAVLALVALTIAARPADAAHHFGHGKAEYFSAGAEGLMIFVAAGLIIYAAIQRLFDPQPLEAVGVGLAITLLATAVNGAVGFLVLRAGRRARSITLVADGKHLLTDVWTSLGVVVGVALVALTGWLPLDSIVAIAVGLNILWTGAGLIRHAANGLMDHAMNPADEAQIAGVLKEFIDESAPGELEFHGLQTRESGRERFVSLHVLVPGAWPVARGHDLLQRIEDRIGSVLTGARVLTHLEPIEDPRAYDEMGDGHTGLDTRGGWVV</sequence>
<protein>
    <submittedName>
        <fullName evidence="9">Unannotated protein</fullName>
    </submittedName>
</protein>
<keyword evidence="3 6" id="KW-0812">Transmembrane</keyword>
<reference evidence="9" key="1">
    <citation type="submission" date="2020-05" db="EMBL/GenBank/DDBJ databases">
        <authorList>
            <person name="Chiriac C."/>
            <person name="Salcher M."/>
            <person name="Ghai R."/>
            <person name="Kavagutti S V."/>
        </authorList>
    </citation>
    <scope>NUCLEOTIDE SEQUENCE</scope>
</reference>
<evidence type="ECO:0000256" key="2">
    <source>
        <dbReference type="ARBA" id="ARBA00022448"/>
    </source>
</evidence>
<feature type="domain" description="Cation efflux protein transmembrane" evidence="7">
    <location>
        <begin position="18"/>
        <end position="211"/>
    </location>
</feature>
<feature type="transmembrane region" description="Helical" evidence="6">
    <location>
        <begin position="186"/>
        <end position="203"/>
    </location>
</feature>
<proteinExistence type="predicted"/>
<feature type="transmembrane region" description="Helical" evidence="6">
    <location>
        <begin position="118"/>
        <end position="140"/>
    </location>
</feature>
<dbReference type="SUPFAM" id="SSF160240">
    <property type="entry name" value="Cation efflux protein cytoplasmic domain-like"/>
    <property type="match status" value="1"/>
</dbReference>
<dbReference type="GO" id="GO:0006882">
    <property type="term" value="P:intracellular zinc ion homeostasis"/>
    <property type="evidence" value="ECO:0007669"/>
    <property type="project" value="TreeGrafter"/>
</dbReference>
<evidence type="ECO:0000256" key="1">
    <source>
        <dbReference type="ARBA" id="ARBA00004141"/>
    </source>
</evidence>
<organism evidence="9">
    <name type="scientific">freshwater metagenome</name>
    <dbReference type="NCBI Taxonomy" id="449393"/>
    <lineage>
        <taxon>unclassified sequences</taxon>
        <taxon>metagenomes</taxon>
        <taxon>ecological metagenomes</taxon>
    </lineage>
</organism>
<evidence type="ECO:0000256" key="5">
    <source>
        <dbReference type="ARBA" id="ARBA00023136"/>
    </source>
</evidence>
<feature type="transmembrane region" description="Helical" evidence="6">
    <location>
        <begin position="84"/>
        <end position="106"/>
    </location>
</feature>
<evidence type="ECO:0000259" key="8">
    <source>
        <dbReference type="Pfam" id="PF16916"/>
    </source>
</evidence>
<dbReference type="AlphaFoldDB" id="A0A6J7DPX4"/>
<dbReference type="InterPro" id="IPR027470">
    <property type="entry name" value="Cation_efflux_CTD"/>
</dbReference>
<feature type="domain" description="Cation efflux protein cytoplasmic" evidence="8">
    <location>
        <begin position="233"/>
        <end position="296"/>
    </location>
</feature>